<gene>
    <name evidence="3" type="ORF">BECKTUN1418D_GA0071000_10505</name>
</gene>
<evidence type="ECO:0000313" key="3">
    <source>
        <dbReference type="EMBL" id="VFK56590.1"/>
    </source>
</evidence>
<dbReference type="InterPro" id="IPR003680">
    <property type="entry name" value="Flavodoxin_fold"/>
</dbReference>
<dbReference type="InterPro" id="IPR029039">
    <property type="entry name" value="Flavoprotein-like_sf"/>
</dbReference>
<dbReference type="PANTHER" id="PTHR47307">
    <property type="entry name" value="GLUTATHIONE-REGULATED POTASSIUM-EFFLUX SYSTEM ANCILLARY PROTEIN KEFG"/>
    <property type="match status" value="1"/>
</dbReference>
<keyword evidence="1" id="KW-0560">Oxidoreductase</keyword>
<organism evidence="3">
    <name type="scientific">Candidatus Kentrum sp. TUN</name>
    <dbReference type="NCBI Taxonomy" id="2126343"/>
    <lineage>
        <taxon>Bacteria</taxon>
        <taxon>Pseudomonadati</taxon>
        <taxon>Pseudomonadota</taxon>
        <taxon>Gammaproteobacteria</taxon>
        <taxon>Candidatus Kentrum</taxon>
    </lineage>
</organism>
<dbReference type="GO" id="GO:0009055">
    <property type="term" value="F:electron transfer activity"/>
    <property type="evidence" value="ECO:0007669"/>
    <property type="project" value="TreeGrafter"/>
</dbReference>
<feature type="domain" description="Flavodoxin-like fold" evidence="2">
    <location>
        <begin position="6"/>
        <end position="172"/>
    </location>
</feature>
<sequence length="189" mass="21609">MAHDLNILVIFVHPHPLRSRINRPLREAISDLPGLHIHDLYEEYPDFYVQVEREQAKLDAHDLIVFQHPVYWFNAPALLREWQDVVLEQGWAYGAKGRALHGKRWLQAISMAGSPESYSKDGQQGFSITEFLRPFEATAHICGMVWLPPFLTYSTSSMDNAAIAAQGVAYRDYLTTLRHETALITAESF</sequence>
<evidence type="ECO:0000256" key="1">
    <source>
        <dbReference type="ARBA" id="ARBA00023002"/>
    </source>
</evidence>
<dbReference type="SUPFAM" id="SSF52218">
    <property type="entry name" value="Flavoproteins"/>
    <property type="match status" value="1"/>
</dbReference>
<proteinExistence type="predicted"/>
<accession>A0A450ZS32</accession>
<dbReference type="Gene3D" id="3.40.50.360">
    <property type="match status" value="1"/>
</dbReference>
<protein>
    <submittedName>
        <fullName evidence="3">Glutathione-regulated potassium-efflux system ancillary protein KefG</fullName>
    </submittedName>
</protein>
<dbReference type="AlphaFoldDB" id="A0A450ZS32"/>
<evidence type="ECO:0000259" key="2">
    <source>
        <dbReference type="Pfam" id="PF02525"/>
    </source>
</evidence>
<dbReference type="GO" id="GO:0010181">
    <property type="term" value="F:FMN binding"/>
    <property type="evidence" value="ECO:0007669"/>
    <property type="project" value="TreeGrafter"/>
</dbReference>
<dbReference type="GO" id="GO:0003955">
    <property type="term" value="F:NAD(P)H dehydrogenase (quinone) activity"/>
    <property type="evidence" value="ECO:0007669"/>
    <property type="project" value="TreeGrafter"/>
</dbReference>
<dbReference type="InterPro" id="IPR046980">
    <property type="entry name" value="KefG/KefF"/>
</dbReference>
<dbReference type="PANTHER" id="PTHR47307:SF1">
    <property type="entry name" value="GLUTATHIONE-REGULATED POTASSIUM-EFFLUX SYSTEM ANCILLARY PROTEIN KEFG"/>
    <property type="match status" value="1"/>
</dbReference>
<dbReference type="EMBL" id="CAADFX010000050">
    <property type="protein sequence ID" value="VFK56590.1"/>
    <property type="molecule type" value="Genomic_DNA"/>
</dbReference>
<dbReference type="Pfam" id="PF02525">
    <property type="entry name" value="Flavodoxin_2"/>
    <property type="match status" value="1"/>
</dbReference>
<name>A0A450ZS32_9GAMM</name>
<reference evidence="3" key="1">
    <citation type="submission" date="2019-02" db="EMBL/GenBank/DDBJ databases">
        <authorList>
            <person name="Gruber-Vodicka R. H."/>
            <person name="Seah K. B. B."/>
        </authorList>
    </citation>
    <scope>NUCLEOTIDE SEQUENCE</scope>
    <source>
        <strain evidence="3">BECK_BY1</strain>
    </source>
</reference>